<dbReference type="CDD" id="cd00063">
    <property type="entry name" value="FN3"/>
    <property type="match status" value="1"/>
</dbReference>
<reference evidence="3 4" key="1">
    <citation type="journal article" date="2018" name="Gigascience">
        <title>Genomes of trombidid mites reveal novel predicted allergens and laterally-transferred genes associated with secondary metabolism.</title>
        <authorList>
            <person name="Dong X."/>
            <person name="Chaisiri K."/>
            <person name="Xia D."/>
            <person name="Armstrong S.D."/>
            <person name="Fang Y."/>
            <person name="Donnelly M.J."/>
            <person name="Kadowaki T."/>
            <person name="McGarry J.W."/>
            <person name="Darby A.C."/>
            <person name="Makepeace B.L."/>
        </authorList>
    </citation>
    <scope>NUCLEOTIDE SEQUENCE [LARGE SCALE GENOMIC DNA]</scope>
    <source>
        <strain evidence="3">UoL-WK</strain>
    </source>
</reference>
<feature type="domain" description="Fibronectin type-III" evidence="2">
    <location>
        <begin position="141"/>
        <end position="233"/>
    </location>
</feature>
<gene>
    <name evidence="3" type="ORF">B4U79_17356</name>
</gene>
<proteinExistence type="predicted"/>
<dbReference type="OrthoDB" id="10547165at2759"/>
<feature type="signal peptide" evidence="1">
    <location>
        <begin position="1"/>
        <end position="21"/>
    </location>
</feature>
<name>A0A3S4R9Z7_9ACAR</name>
<organism evidence="3 4">
    <name type="scientific">Dinothrombium tinctorium</name>
    <dbReference type="NCBI Taxonomy" id="1965070"/>
    <lineage>
        <taxon>Eukaryota</taxon>
        <taxon>Metazoa</taxon>
        <taxon>Ecdysozoa</taxon>
        <taxon>Arthropoda</taxon>
        <taxon>Chelicerata</taxon>
        <taxon>Arachnida</taxon>
        <taxon>Acari</taxon>
        <taxon>Acariformes</taxon>
        <taxon>Trombidiformes</taxon>
        <taxon>Prostigmata</taxon>
        <taxon>Anystina</taxon>
        <taxon>Parasitengona</taxon>
        <taxon>Trombidioidea</taxon>
        <taxon>Trombidiidae</taxon>
        <taxon>Dinothrombium</taxon>
    </lineage>
</organism>
<dbReference type="InterPro" id="IPR036116">
    <property type="entry name" value="FN3_sf"/>
</dbReference>
<dbReference type="PROSITE" id="PS50853">
    <property type="entry name" value="FN3"/>
    <property type="match status" value="1"/>
</dbReference>
<dbReference type="SUPFAM" id="SSF49265">
    <property type="entry name" value="Fibronectin type III"/>
    <property type="match status" value="1"/>
</dbReference>
<keyword evidence="4" id="KW-1185">Reference proteome</keyword>
<evidence type="ECO:0000259" key="2">
    <source>
        <dbReference type="PROSITE" id="PS50853"/>
    </source>
</evidence>
<accession>A0A3S4R9Z7</accession>
<evidence type="ECO:0000256" key="1">
    <source>
        <dbReference type="SAM" id="SignalP"/>
    </source>
</evidence>
<comment type="caution">
    <text evidence="3">The sequence shown here is derived from an EMBL/GenBank/DDBJ whole genome shotgun (WGS) entry which is preliminary data.</text>
</comment>
<dbReference type="AlphaFoldDB" id="A0A3S4R9Z7"/>
<protein>
    <recommendedName>
        <fullName evidence="2">Fibronectin type-III domain-containing protein</fullName>
    </recommendedName>
</protein>
<evidence type="ECO:0000313" key="4">
    <source>
        <dbReference type="Proteomes" id="UP000285301"/>
    </source>
</evidence>
<sequence length="233" mass="25961">MNSLIIFILIIFSIAFQTNLASNAPEASVLEIGTSSVSLIVEGDVLLKNSTVTSIEISYTYADGDRTERARKSTNGDFSDIRDEHENKVARSLLSQNHGQTFSEIINITNLSEGRKYLFTIRLINKAKQKSDPTDLYVLLLPAAPGVETLHEKENKLILKWFGGPYGHEDYFLVNVVKSPFSHCDGLTLNISVCYAMQHSFSDLQRHITYRFTITAHNPSGFGPSAVISYPID</sequence>
<feature type="chain" id="PRO_5018560882" description="Fibronectin type-III domain-containing protein" evidence="1">
    <location>
        <begin position="22"/>
        <end position="233"/>
    </location>
</feature>
<dbReference type="EMBL" id="NCKU01000964">
    <property type="protein sequence ID" value="RWS13517.1"/>
    <property type="molecule type" value="Genomic_DNA"/>
</dbReference>
<dbReference type="SMART" id="SM00060">
    <property type="entry name" value="FN3"/>
    <property type="match status" value="2"/>
</dbReference>
<dbReference type="InterPro" id="IPR003961">
    <property type="entry name" value="FN3_dom"/>
</dbReference>
<evidence type="ECO:0000313" key="3">
    <source>
        <dbReference type="EMBL" id="RWS13517.1"/>
    </source>
</evidence>
<keyword evidence="1" id="KW-0732">Signal</keyword>
<dbReference type="Proteomes" id="UP000285301">
    <property type="component" value="Unassembled WGS sequence"/>
</dbReference>